<reference evidence="7 8" key="1">
    <citation type="submission" date="2019-01" db="EMBL/GenBank/DDBJ databases">
        <title>Lacibacter sp. strain TTM-7.</title>
        <authorList>
            <person name="Chen W.-M."/>
        </authorList>
    </citation>
    <scope>NUCLEOTIDE SEQUENCE [LARGE SCALE GENOMIC DNA]</scope>
    <source>
        <strain evidence="7 8">TTM-7</strain>
    </source>
</reference>
<evidence type="ECO:0000256" key="1">
    <source>
        <dbReference type="ARBA" id="ARBA00004442"/>
    </source>
</evidence>
<dbReference type="InterPro" id="IPR006665">
    <property type="entry name" value="OmpA-like"/>
</dbReference>
<name>A0A4Q1CMQ8_9BACT</name>
<sequence>MKRSVSVIFCLLFASACFAQPLADTAGKLIEQKEKIITASTVIKIENLGFRVNSELPELRPTISADGNLLFFICESHPDNNHAHEVRNSQDIWYSVRDTATGKWTDAQHLGFPFNTAHYNAVYWISPDKNRILLRNAFVNGDYYGNGVSMSEVQKDGRWSKPDMLKIKNYYKYDRGFQSGASMSNNGQVLLLYMSEEAKSRLNKIYVCFLQPDGTWSEPKSVGKKINVTGYNQMTPYVAADGLTLYFSSDRPGGIGDHDIWMSKRLDSSWTKWSEPVNLGEPINTADFDAFFTLDAGGEYAYLTSSFQSLGKSDIVRVQLLEKEKPDPVLLITGNVYNAKTKQPLSARLIYETLPDGQTAGEGLSAPGDGAFQVTLPYDKNYMIRATADHFFAQSENFNLDSLVKAGNKIIHKDLYLVPIEVGQIVRLNNVFFDFDKWDLRPVSFVELNLVVKMLNENPAISIELGAHTDSKGSDEYNIKLSHNRAQAVMQYILSKGITPDRLSFKGYGETVPVATNDTDEGRQLNRRVEFKIISN</sequence>
<comment type="caution">
    <text evidence="7">The sequence shown here is derived from an EMBL/GenBank/DDBJ whole genome shotgun (WGS) entry which is preliminary data.</text>
</comment>
<evidence type="ECO:0000256" key="4">
    <source>
        <dbReference type="PROSITE-ProRule" id="PRU00473"/>
    </source>
</evidence>
<organism evidence="7 8">
    <name type="scientific">Lacibacter luteus</name>
    <dbReference type="NCBI Taxonomy" id="2508719"/>
    <lineage>
        <taxon>Bacteria</taxon>
        <taxon>Pseudomonadati</taxon>
        <taxon>Bacteroidota</taxon>
        <taxon>Chitinophagia</taxon>
        <taxon>Chitinophagales</taxon>
        <taxon>Chitinophagaceae</taxon>
        <taxon>Lacibacter</taxon>
    </lineage>
</organism>
<evidence type="ECO:0000313" key="8">
    <source>
        <dbReference type="Proteomes" id="UP000290204"/>
    </source>
</evidence>
<dbReference type="GO" id="GO:0009279">
    <property type="term" value="C:cell outer membrane"/>
    <property type="evidence" value="ECO:0007669"/>
    <property type="project" value="UniProtKB-SubCell"/>
</dbReference>
<feature type="chain" id="PRO_5020377558" evidence="5">
    <location>
        <begin position="20"/>
        <end position="536"/>
    </location>
</feature>
<dbReference type="PROSITE" id="PS51257">
    <property type="entry name" value="PROKAR_LIPOPROTEIN"/>
    <property type="match status" value="1"/>
</dbReference>
<feature type="signal peptide" evidence="5">
    <location>
        <begin position="1"/>
        <end position="19"/>
    </location>
</feature>
<evidence type="ECO:0000256" key="3">
    <source>
        <dbReference type="ARBA" id="ARBA00023237"/>
    </source>
</evidence>
<dbReference type="CDD" id="cd07185">
    <property type="entry name" value="OmpA_C-like"/>
    <property type="match status" value="1"/>
</dbReference>
<keyword evidence="5" id="KW-0732">Signal</keyword>
<feature type="domain" description="OmpA-like" evidence="6">
    <location>
        <begin position="420"/>
        <end position="536"/>
    </location>
</feature>
<dbReference type="PROSITE" id="PS51123">
    <property type="entry name" value="OMPA_2"/>
    <property type="match status" value="1"/>
</dbReference>
<dbReference type="Pfam" id="PF07676">
    <property type="entry name" value="PD40"/>
    <property type="match status" value="1"/>
</dbReference>
<dbReference type="SUPFAM" id="SSF82171">
    <property type="entry name" value="DPP6 N-terminal domain-like"/>
    <property type="match status" value="1"/>
</dbReference>
<dbReference type="InterPro" id="IPR036737">
    <property type="entry name" value="OmpA-like_sf"/>
</dbReference>
<dbReference type="EMBL" id="SDHW01000001">
    <property type="protein sequence ID" value="RXK62333.1"/>
    <property type="molecule type" value="Genomic_DNA"/>
</dbReference>
<dbReference type="AlphaFoldDB" id="A0A4Q1CMQ8"/>
<dbReference type="InterPro" id="IPR011659">
    <property type="entry name" value="WD40"/>
</dbReference>
<accession>A0A4Q1CMQ8</accession>
<dbReference type="PANTHER" id="PTHR30329:SF21">
    <property type="entry name" value="LIPOPROTEIN YIAD-RELATED"/>
    <property type="match status" value="1"/>
</dbReference>
<keyword evidence="8" id="KW-1185">Reference proteome</keyword>
<dbReference type="RefSeq" id="WP_129129704.1">
    <property type="nucleotide sequence ID" value="NZ_SDHW01000001.1"/>
</dbReference>
<comment type="subcellular location">
    <subcellularLocation>
        <location evidence="1">Cell outer membrane</location>
    </subcellularLocation>
</comment>
<dbReference type="PRINTS" id="PR01021">
    <property type="entry name" value="OMPADOMAIN"/>
</dbReference>
<protein>
    <submittedName>
        <fullName evidence="7">OmpA family protein</fullName>
    </submittedName>
</protein>
<dbReference type="Gene3D" id="3.30.1330.60">
    <property type="entry name" value="OmpA-like domain"/>
    <property type="match status" value="1"/>
</dbReference>
<dbReference type="InterPro" id="IPR050330">
    <property type="entry name" value="Bact_OuterMem_StrucFunc"/>
</dbReference>
<keyword evidence="3" id="KW-0998">Cell outer membrane</keyword>
<evidence type="ECO:0000256" key="5">
    <source>
        <dbReference type="SAM" id="SignalP"/>
    </source>
</evidence>
<gene>
    <name evidence="7" type="ORF">ESA94_04795</name>
</gene>
<proteinExistence type="predicted"/>
<evidence type="ECO:0000313" key="7">
    <source>
        <dbReference type="EMBL" id="RXK62333.1"/>
    </source>
</evidence>
<dbReference type="Pfam" id="PF00691">
    <property type="entry name" value="OmpA"/>
    <property type="match status" value="1"/>
</dbReference>
<dbReference type="Proteomes" id="UP000290204">
    <property type="component" value="Unassembled WGS sequence"/>
</dbReference>
<evidence type="ECO:0000256" key="2">
    <source>
        <dbReference type="ARBA" id="ARBA00023136"/>
    </source>
</evidence>
<dbReference type="SUPFAM" id="SSF103088">
    <property type="entry name" value="OmpA-like"/>
    <property type="match status" value="1"/>
</dbReference>
<evidence type="ECO:0000259" key="6">
    <source>
        <dbReference type="PROSITE" id="PS51123"/>
    </source>
</evidence>
<dbReference type="InterPro" id="IPR006664">
    <property type="entry name" value="OMP_bac"/>
</dbReference>
<dbReference type="OrthoDB" id="1490539at2"/>
<keyword evidence="2 4" id="KW-0472">Membrane</keyword>
<dbReference type="PANTHER" id="PTHR30329">
    <property type="entry name" value="STATOR ELEMENT OF FLAGELLAR MOTOR COMPLEX"/>
    <property type="match status" value="1"/>
</dbReference>